<evidence type="ECO:0000313" key="1">
    <source>
        <dbReference type="EMBL" id="GAA5144491.1"/>
    </source>
</evidence>
<sequence>MSIGGGFKNLAPHLAAELQCLALQALDKSERFIMPELPIGFHLLQAARQGCLRCCHVWRQGGSSLKLAGNSGMEA</sequence>
<evidence type="ECO:0008006" key="3">
    <source>
        <dbReference type="Google" id="ProtNLM"/>
    </source>
</evidence>
<comment type="caution">
    <text evidence="1">The sequence shown here is derived from an EMBL/GenBank/DDBJ whole genome shotgun (WGS) entry which is preliminary data.</text>
</comment>
<keyword evidence="2" id="KW-1185">Reference proteome</keyword>
<dbReference type="EMBL" id="BAABIA010000007">
    <property type="protein sequence ID" value="GAA5144491.1"/>
    <property type="molecule type" value="Genomic_DNA"/>
</dbReference>
<accession>A0ABP9PCR5</accession>
<reference evidence="2" key="1">
    <citation type="journal article" date="2019" name="Int. J. Syst. Evol. Microbiol.">
        <title>The Global Catalogue of Microorganisms (GCM) 10K type strain sequencing project: providing services to taxonomists for standard genome sequencing and annotation.</title>
        <authorList>
            <consortium name="The Broad Institute Genomics Platform"/>
            <consortium name="The Broad Institute Genome Sequencing Center for Infectious Disease"/>
            <person name="Wu L."/>
            <person name="Ma J."/>
        </authorList>
    </citation>
    <scope>NUCLEOTIDE SEQUENCE [LARGE SCALE GENOMIC DNA]</scope>
    <source>
        <strain evidence="2">JCM 18053</strain>
    </source>
</reference>
<organism evidence="1 2">
    <name type="scientific">Prosthecobacter algae</name>
    <dbReference type="NCBI Taxonomy" id="1144682"/>
    <lineage>
        <taxon>Bacteria</taxon>
        <taxon>Pseudomonadati</taxon>
        <taxon>Verrucomicrobiota</taxon>
        <taxon>Verrucomicrobiia</taxon>
        <taxon>Verrucomicrobiales</taxon>
        <taxon>Verrucomicrobiaceae</taxon>
        <taxon>Prosthecobacter</taxon>
    </lineage>
</organism>
<dbReference type="Proteomes" id="UP001499852">
    <property type="component" value="Unassembled WGS sequence"/>
</dbReference>
<evidence type="ECO:0000313" key="2">
    <source>
        <dbReference type="Proteomes" id="UP001499852"/>
    </source>
</evidence>
<name>A0ABP9PCR5_9BACT</name>
<proteinExistence type="predicted"/>
<protein>
    <recommendedName>
        <fullName evidence="3">Glucokinase</fullName>
    </recommendedName>
</protein>
<gene>
    <name evidence="1" type="ORF">GCM10023213_34810</name>
</gene>